<comment type="caution">
    <text evidence="1">The sequence shown here is derived from an EMBL/GenBank/DDBJ whole genome shotgun (WGS) entry which is preliminary data.</text>
</comment>
<dbReference type="RefSeq" id="WP_143411106.1">
    <property type="nucleotide sequence ID" value="NZ_VHSF01000003.1"/>
</dbReference>
<dbReference type="GO" id="GO:0016740">
    <property type="term" value="F:transferase activity"/>
    <property type="evidence" value="ECO:0007669"/>
    <property type="project" value="UniProtKB-KW"/>
</dbReference>
<dbReference type="OrthoDB" id="977218at2"/>
<reference evidence="1 2" key="1">
    <citation type="submission" date="2019-06" db="EMBL/GenBank/DDBJ databases">
        <title>Gramella sabulilitoris sp. nov., isolated from a marine sand.</title>
        <authorList>
            <person name="Yoon J.-H."/>
        </authorList>
    </citation>
    <scope>NUCLEOTIDE SEQUENCE [LARGE SCALE GENOMIC DNA]</scope>
    <source>
        <strain evidence="1 2">HSMS-1</strain>
    </source>
</reference>
<protein>
    <submittedName>
        <fullName evidence="1">Glycosyltransferase family 4 protein</fullName>
    </submittedName>
</protein>
<keyword evidence="2" id="KW-1185">Reference proteome</keyword>
<gene>
    <name evidence="1" type="ORF">FGM01_10385</name>
</gene>
<proteinExistence type="predicted"/>
<name>A0A550HYU8_9FLAO</name>
<accession>A0A550HYU8</accession>
<keyword evidence="1" id="KW-0808">Transferase</keyword>
<evidence type="ECO:0000313" key="2">
    <source>
        <dbReference type="Proteomes" id="UP000315131"/>
    </source>
</evidence>
<dbReference type="Proteomes" id="UP000315131">
    <property type="component" value="Unassembled WGS sequence"/>
</dbReference>
<sequence length="414" mass="48525">MKSKEIKILAVVESIDVNDSSGSKANVALIQNLNKLGYNILICHYSRKEIQIENIKCIALAENRNSLLFFMSRAERYLRTYLNIRLNIYIDKIYGFSFTLLNDRNSIINGLRKIDNFSPDLILTLSKGGSFRPHHALLKLPEFHDRWLAYFHDPYPMHLYPPPYAWVEAGYYKKWKFVKKVSESANFFGFPSLLLRDWMGSYFQNFLSRSFIIPHQIVDIKTNENLILPEYFNPDNFNLLHAGTLLKQRDPKRLIQAFINFLEMTPEAKEKARLIFVGPSFYKKQLSQYSKNIIIDDYLDFKVVFGMQSKASANIILEANAQISPFLPGKFPHCIQANRPIMLIGPKLSESRRLLGEDYSFWSENMEVDEITKLINKLYNNWNKNEVTLLNREDLREYLSETYLNETIQQILRE</sequence>
<dbReference type="SUPFAM" id="SSF53756">
    <property type="entry name" value="UDP-Glycosyltransferase/glycogen phosphorylase"/>
    <property type="match status" value="1"/>
</dbReference>
<evidence type="ECO:0000313" key="1">
    <source>
        <dbReference type="EMBL" id="TRO63909.1"/>
    </source>
</evidence>
<dbReference type="AlphaFoldDB" id="A0A550HYU8"/>
<organism evidence="1 2">
    <name type="scientific">Christiangramia sabulilitoris</name>
    <dbReference type="NCBI Taxonomy" id="2583991"/>
    <lineage>
        <taxon>Bacteria</taxon>
        <taxon>Pseudomonadati</taxon>
        <taxon>Bacteroidota</taxon>
        <taxon>Flavobacteriia</taxon>
        <taxon>Flavobacteriales</taxon>
        <taxon>Flavobacteriaceae</taxon>
        <taxon>Christiangramia</taxon>
    </lineage>
</organism>
<dbReference type="EMBL" id="VHSF01000003">
    <property type="protein sequence ID" value="TRO63909.1"/>
    <property type="molecule type" value="Genomic_DNA"/>
</dbReference>